<organism evidence="1 2">
    <name type="scientific">Rhodococcus phage Trina</name>
    <dbReference type="NCBI Taxonomy" id="2027905"/>
    <lineage>
        <taxon>Viruses</taxon>
        <taxon>Duplodnaviria</taxon>
        <taxon>Heunggongvirae</taxon>
        <taxon>Uroviricota</taxon>
        <taxon>Caudoviricetes</taxon>
        <taxon>Trinavirus</taxon>
        <taxon>Trinavirus trina</taxon>
    </lineage>
</organism>
<evidence type="ECO:0000313" key="1">
    <source>
        <dbReference type="EMBL" id="ASZ74929.1"/>
    </source>
</evidence>
<name>A0A2D0ZN09_9CAUD</name>
<dbReference type="Proteomes" id="UP000231419">
    <property type="component" value="Segment"/>
</dbReference>
<reference evidence="2" key="1">
    <citation type="submission" date="2017-08" db="EMBL/GenBank/DDBJ databases">
        <authorList>
            <person name="de Groot N.N."/>
        </authorList>
    </citation>
    <scope>NUCLEOTIDE SEQUENCE [LARGE SCALE GENOMIC DNA]</scope>
</reference>
<protein>
    <recommendedName>
        <fullName evidence="3">Terminase small subunit</fullName>
    </recommendedName>
</protein>
<proteinExistence type="predicted"/>
<keyword evidence="2" id="KW-1185">Reference proteome</keyword>
<dbReference type="EMBL" id="MF668286">
    <property type="protein sequence ID" value="ASZ74929.1"/>
    <property type="molecule type" value="Genomic_DNA"/>
</dbReference>
<evidence type="ECO:0008006" key="3">
    <source>
        <dbReference type="Google" id="ProtNLM"/>
    </source>
</evidence>
<gene>
    <name evidence="1" type="ORF">SEA_TRINA_115</name>
</gene>
<evidence type="ECO:0000313" key="2">
    <source>
        <dbReference type="Proteomes" id="UP000231419"/>
    </source>
</evidence>
<sequence length="173" mass="19382">MSEIEPALDAETDRNMMIVRLTSEGRNAAYIQSQTGAPRAVQRDVIEKFKHYARNDLYTQQRSREIVGFSDQHFGSIIEQLYEVVSEADMNSDYKNKANTLKMIAEIEAKRIDFLQKAGVLSAQNIGDEVAQAAIVKEQIIGILKETITKFPQTRSFIEAQLLELNNSGAANG</sequence>
<accession>A0A2D0ZN09</accession>